<keyword evidence="2" id="KW-1133">Transmembrane helix</keyword>
<keyword evidence="2" id="KW-0472">Membrane</keyword>
<evidence type="ECO:0000256" key="2">
    <source>
        <dbReference type="SAM" id="Phobius"/>
    </source>
</evidence>
<feature type="region of interest" description="Disordered" evidence="1">
    <location>
        <begin position="1"/>
        <end position="26"/>
    </location>
</feature>
<organism evidence="3 4">
    <name type="scientific">Caulifigura coniformis</name>
    <dbReference type="NCBI Taxonomy" id="2527983"/>
    <lineage>
        <taxon>Bacteria</taxon>
        <taxon>Pseudomonadati</taxon>
        <taxon>Planctomycetota</taxon>
        <taxon>Planctomycetia</taxon>
        <taxon>Planctomycetales</taxon>
        <taxon>Planctomycetaceae</taxon>
        <taxon>Caulifigura</taxon>
    </lineage>
</organism>
<protein>
    <recommendedName>
        <fullName evidence="5">RedB protein</fullName>
    </recommendedName>
</protein>
<dbReference type="KEGG" id="ccos:Pan44_02070"/>
<sequence length="263" mass="28425">MSPGLHLQSHTHSVQNLPPPSGRRTLTRRRYRAVISPTFELEMRAHGRPDLFHHPRAGGLTVVLVGVLWLAAVAAGFAVAMRHEKTAAPDHDVATRFPEDAVCVAPLGKPMLIVFVHPKCPCTRASLEEVAALHHRCGDKLDMQFVFLERGDAPWRSEDTEHWETVRAINAGPAFVDVSGTEHRRFGATTSGEALLYMPDGSLAFHGGVTVGRGHSGVSAGRTAIEAIVLNSTGSGRDFTRTKVYGCPLESPCRAAGLCGRTE</sequence>
<gene>
    <name evidence="3" type="ORF">Pan44_02070</name>
</gene>
<evidence type="ECO:0008006" key="5">
    <source>
        <dbReference type="Google" id="ProtNLM"/>
    </source>
</evidence>
<reference evidence="3 4" key="1">
    <citation type="submission" date="2019-02" db="EMBL/GenBank/DDBJ databases">
        <title>Deep-cultivation of Planctomycetes and their phenomic and genomic characterization uncovers novel biology.</title>
        <authorList>
            <person name="Wiegand S."/>
            <person name="Jogler M."/>
            <person name="Boedeker C."/>
            <person name="Pinto D."/>
            <person name="Vollmers J."/>
            <person name="Rivas-Marin E."/>
            <person name="Kohn T."/>
            <person name="Peeters S.H."/>
            <person name="Heuer A."/>
            <person name="Rast P."/>
            <person name="Oberbeckmann S."/>
            <person name="Bunk B."/>
            <person name="Jeske O."/>
            <person name="Meyerdierks A."/>
            <person name="Storesund J.E."/>
            <person name="Kallscheuer N."/>
            <person name="Luecker S."/>
            <person name="Lage O.M."/>
            <person name="Pohl T."/>
            <person name="Merkel B.J."/>
            <person name="Hornburger P."/>
            <person name="Mueller R.-W."/>
            <person name="Bruemmer F."/>
            <person name="Labrenz M."/>
            <person name="Spormann A.M."/>
            <person name="Op den Camp H."/>
            <person name="Overmann J."/>
            <person name="Amann R."/>
            <person name="Jetten M.S.M."/>
            <person name="Mascher T."/>
            <person name="Medema M.H."/>
            <person name="Devos D.P."/>
            <person name="Kaster A.-K."/>
            <person name="Ovreas L."/>
            <person name="Rohde M."/>
            <person name="Galperin M.Y."/>
            <person name="Jogler C."/>
        </authorList>
    </citation>
    <scope>NUCLEOTIDE SEQUENCE [LARGE SCALE GENOMIC DNA]</scope>
    <source>
        <strain evidence="3 4">Pan44</strain>
    </source>
</reference>
<dbReference type="InterPro" id="IPR036249">
    <property type="entry name" value="Thioredoxin-like_sf"/>
</dbReference>
<keyword evidence="4" id="KW-1185">Reference proteome</keyword>
<name>A0A517S7S8_9PLAN</name>
<dbReference type="Gene3D" id="3.40.30.10">
    <property type="entry name" value="Glutaredoxin"/>
    <property type="match status" value="1"/>
</dbReference>
<keyword evidence="2" id="KW-0812">Transmembrane</keyword>
<evidence type="ECO:0000313" key="3">
    <source>
        <dbReference type="EMBL" id="QDT52198.1"/>
    </source>
</evidence>
<dbReference type="InParanoid" id="A0A517S7S8"/>
<dbReference type="Proteomes" id="UP000315700">
    <property type="component" value="Chromosome"/>
</dbReference>
<proteinExistence type="predicted"/>
<dbReference type="AlphaFoldDB" id="A0A517S7S8"/>
<dbReference type="EMBL" id="CP036271">
    <property type="protein sequence ID" value="QDT52198.1"/>
    <property type="molecule type" value="Genomic_DNA"/>
</dbReference>
<evidence type="ECO:0000313" key="4">
    <source>
        <dbReference type="Proteomes" id="UP000315700"/>
    </source>
</evidence>
<evidence type="ECO:0000256" key="1">
    <source>
        <dbReference type="SAM" id="MobiDB-lite"/>
    </source>
</evidence>
<dbReference type="SUPFAM" id="SSF52833">
    <property type="entry name" value="Thioredoxin-like"/>
    <property type="match status" value="1"/>
</dbReference>
<feature type="transmembrane region" description="Helical" evidence="2">
    <location>
        <begin position="57"/>
        <end position="80"/>
    </location>
</feature>
<accession>A0A517S7S8</accession>